<evidence type="ECO:0000313" key="4">
    <source>
        <dbReference type="Proteomes" id="UP000199165"/>
    </source>
</evidence>
<dbReference type="InterPro" id="IPR050039">
    <property type="entry name" value="MAB_1171c-like"/>
</dbReference>
<protein>
    <recommendedName>
        <fullName evidence="2">DUF6545 domain-containing protein</fullName>
    </recommendedName>
</protein>
<feature type="transmembrane region" description="Helical" evidence="1">
    <location>
        <begin position="405"/>
        <end position="426"/>
    </location>
</feature>
<evidence type="ECO:0000313" key="3">
    <source>
        <dbReference type="EMBL" id="SFT34422.1"/>
    </source>
</evidence>
<feature type="domain" description="DUF6545" evidence="2">
    <location>
        <begin position="249"/>
        <end position="377"/>
    </location>
</feature>
<evidence type="ECO:0000256" key="1">
    <source>
        <dbReference type="SAM" id="Phobius"/>
    </source>
</evidence>
<feature type="transmembrane region" description="Helical" evidence="1">
    <location>
        <begin position="531"/>
        <end position="550"/>
    </location>
</feature>
<dbReference type="EMBL" id="FPAT01000001">
    <property type="protein sequence ID" value="SFT34422.1"/>
    <property type="molecule type" value="Genomic_DNA"/>
</dbReference>
<gene>
    <name evidence="3" type="ORF">SAMN04487904_101319</name>
</gene>
<dbReference type="AlphaFoldDB" id="A0A1I6X8L4"/>
<feature type="transmembrane region" description="Helical" evidence="1">
    <location>
        <begin position="478"/>
        <end position="497"/>
    </location>
</feature>
<feature type="transmembrane region" description="Helical" evidence="1">
    <location>
        <begin position="104"/>
        <end position="121"/>
    </location>
</feature>
<feature type="transmembrane region" description="Helical" evidence="1">
    <location>
        <begin position="438"/>
        <end position="458"/>
    </location>
</feature>
<organism evidence="3 4">
    <name type="scientific">Actinopolyspora righensis</name>
    <dbReference type="NCBI Taxonomy" id="995060"/>
    <lineage>
        <taxon>Bacteria</taxon>
        <taxon>Bacillati</taxon>
        <taxon>Actinomycetota</taxon>
        <taxon>Actinomycetes</taxon>
        <taxon>Actinopolysporales</taxon>
        <taxon>Actinopolysporaceae</taxon>
        <taxon>Actinopolyspora</taxon>
        <taxon>Actinopolyspora alba group</taxon>
    </lineage>
</organism>
<keyword evidence="1" id="KW-0472">Membrane</keyword>
<proteinExistence type="predicted"/>
<feature type="transmembrane region" description="Helical" evidence="1">
    <location>
        <begin position="570"/>
        <end position="590"/>
    </location>
</feature>
<feature type="transmembrane region" description="Helical" evidence="1">
    <location>
        <begin position="503"/>
        <end position="524"/>
    </location>
</feature>
<keyword evidence="1" id="KW-1133">Transmembrane helix</keyword>
<feature type="transmembrane region" description="Helical" evidence="1">
    <location>
        <begin position="133"/>
        <end position="153"/>
    </location>
</feature>
<sequence length="591" mass="62874">MLSSLLMYGVGTTALLAAAYRFRNARGARTPGVVHLCGAIAGVGLSAVLSAPSTLAVAAPIEPIPNVTRLLANDLAMVAAWCVQGLLLHLVLPPERASAALRRQTVVLVIGIGTMSALLTVDPVPFDPDFVATYADVPAVLGYIVVFCGYIGWSQLNFIRLIRRYIRLSDRPWLRAGLTVIQLGCASALGWALSKSAASVLVFARHGDSTGIEASLSTLFSATCVGLVAFGATMPGWGPLLTGSLCRIRQHHTHRALAPLWSALRPVVAEADSSSSSSPVPGSRRIEWRLTRRVVDIRDALLFLAPYRPAQNEVTGDLLAHPADPEASAEAVGIVRALRKWHSGESPMVRAPRVPEPTEIDDLDTEIAWLKRVARSLPTVHTSEPEAPVKPVRVQSRTATITTTCAHLLTEVLAPWVLVLLLPLMVAWRATDSLTATLLWGLLVALTSSLLPMGVIVWGARTGRWDGHHVRDRAGRLIPFLVLLGSSGLGLGLLIVLRSPWLLIALDITMVLTLLVTGMITIRWKISMHTAVAAGAVVILAVTLGPGWWASAPLLAAIGWSRVAVNDHTTAQVTAGTIAGLLAGGGYALLV</sequence>
<feature type="transmembrane region" description="Helical" evidence="1">
    <location>
        <begin position="6"/>
        <end position="22"/>
    </location>
</feature>
<accession>A0A1I6X8L4</accession>
<feature type="transmembrane region" description="Helical" evidence="1">
    <location>
        <begin position="34"/>
        <end position="55"/>
    </location>
</feature>
<feature type="transmembrane region" description="Helical" evidence="1">
    <location>
        <begin position="214"/>
        <end position="237"/>
    </location>
</feature>
<dbReference type="RefSeq" id="WP_245779906.1">
    <property type="nucleotide sequence ID" value="NZ_FPAT01000001.1"/>
</dbReference>
<dbReference type="Pfam" id="PF20182">
    <property type="entry name" value="DUF6545"/>
    <property type="match status" value="1"/>
</dbReference>
<reference evidence="4" key="1">
    <citation type="submission" date="2016-10" db="EMBL/GenBank/DDBJ databases">
        <authorList>
            <person name="Varghese N."/>
            <person name="Submissions S."/>
        </authorList>
    </citation>
    <scope>NUCLEOTIDE SEQUENCE [LARGE SCALE GENOMIC DNA]</scope>
    <source>
        <strain evidence="4">DSM 45501</strain>
    </source>
</reference>
<dbReference type="STRING" id="995060.SAMN04487904_101319"/>
<dbReference type="InterPro" id="IPR046675">
    <property type="entry name" value="DUF6545"/>
</dbReference>
<feature type="transmembrane region" description="Helical" evidence="1">
    <location>
        <begin position="173"/>
        <end position="194"/>
    </location>
</feature>
<name>A0A1I6X8L4_9ACTN</name>
<keyword evidence="4" id="KW-1185">Reference proteome</keyword>
<dbReference type="Proteomes" id="UP000199165">
    <property type="component" value="Unassembled WGS sequence"/>
</dbReference>
<evidence type="ECO:0000259" key="2">
    <source>
        <dbReference type="Pfam" id="PF20182"/>
    </source>
</evidence>
<dbReference type="NCBIfam" id="NF042915">
    <property type="entry name" value="MAB_1171c_fam"/>
    <property type="match status" value="1"/>
</dbReference>
<keyword evidence="1" id="KW-0812">Transmembrane</keyword>
<feature type="transmembrane region" description="Helical" evidence="1">
    <location>
        <begin position="75"/>
        <end position="92"/>
    </location>
</feature>